<feature type="transmembrane region" description="Helical" evidence="1">
    <location>
        <begin position="164"/>
        <end position="183"/>
    </location>
</feature>
<reference evidence="3 4" key="1">
    <citation type="submission" date="2019-05" db="EMBL/GenBank/DDBJ databases">
        <authorList>
            <person name="Narsing Rao M.P."/>
            <person name="Li W.J."/>
        </authorList>
    </citation>
    <scope>NUCLEOTIDE SEQUENCE [LARGE SCALE GENOMIC DNA]</scope>
    <source>
        <strain evidence="3 4">SYSU_K30003</strain>
    </source>
</reference>
<evidence type="ECO:0000256" key="1">
    <source>
        <dbReference type="SAM" id="Phobius"/>
    </source>
</evidence>
<keyword evidence="1" id="KW-0812">Transmembrane</keyword>
<feature type="transmembrane region" description="Helical" evidence="1">
    <location>
        <begin position="123"/>
        <end position="143"/>
    </location>
</feature>
<dbReference type="EMBL" id="VCIW01000030">
    <property type="protein sequence ID" value="TLS48694.1"/>
    <property type="molecule type" value="Genomic_DNA"/>
</dbReference>
<comment type="caution">
    <text evidence="3">The sequence shown here is derived from an EMBL/GenBank/DDBJ whole genome shotgun (WGS) entry which is preliminary data.</text>
</comment>
<feature type="transmembrane region" description="Helical" evidence="1">
    <location>
        <begin position="232"/>
        <end position="253"/>
    </location>
</feature>
<keyword evidence="1" id="KW-0472">Membrane</keyword>
<proteinExistence type="predicted"/>
<protein>
    <submittedName>
        <fullName evidence="3">Uncharacterized protein</fullName>
    </submittedName>
</protein>
<sequence length="300" mass="31863">MNQTAASKPSTILATLVGILSLGAATAGLSTGTQGTVRSALTVFGETVPLYGHGLYRHDSISVAEQAVGQDIVTLGVAIPLLGLALFLARRGRLKGQLLLTGTFGYFFYTYASYAFLAMYNAFFLVYVAVMSLSLFGFVLSWSSVDLKKLAPSAQPKFPAKRTAAFLFFAAAAVGLMWTGRIAPGLFSDPMQPPIGLDHYTTLVIQALDLGIVAPAAAVAAVLLLRKKASGYLLSSVLVLKECTMLTAISSMLVRMRMAGVEISIVELLLFPAMNAVVVYLLIAMLRSLNEIDAPGRTPT</sequence>
<evidence type="ECO:0000256" key="2">
    <source>
        <dbReference type="SAM" id="SignalP"/>
    </source>
</evidence>
<feature type="signal peptide" evidence="2">
    <location>
        <begin position="1"/>
        <end position="27"/>
    </location>
</feature>
<feature type="transmembrane region" description="Helical" evidence="1">
    <location>
        <begin position="203"/>
        <end position="225"/>
    </location>
</feature>
<keyword evidence="4" id="KW-1185">Reference proteome</keyword>
<name>A0A5R9G6U0_9BACL</name>
<feature type="transmembrane region" description="Helical" evidence="1">
    <location>
        <begin position="72"/>
        <end position="89"/>
    </location>
</feature>
<dbReference type="Proteomes" id="UP000309676">
    <property type="component" value="Unassembled WGS sequence"/>
</dbReference>
<gene>
    <name evidence="3" type="ORF">FE782_29050</name>
</gene>
<feature type="transmembrane region" description="Helical" evidence="1">
    <location>
        <begin position="98"/>
        <end position="117"/>
    </location>
</feature>
<feature type="transmembrane region" description="Helical" evidence="1">
    <location>
        <begin position="265"/>
        <end position="283"/>
    </location>
</feature>
<organism evidence="3 4">
    <name type="scientific">Paenibacillus antri</name>
    <dbReference type="NCBI Taxonomy" id="2582848"/>
    <lineage>
        <taxon>Bacteria</taxon>
        <taxon>Bacillati</taxon>
        <taxon>Bacillota</taxon>
        <taxon>Bacilli</taxon>
        <taxon>Bacillales</taxon>
        <taxon>Paenibacillaceae</taxon>
        <taxon>Paenibacillus</taxon>
    </lineage>
</organism>
<dbReference type="OrthoDB" id="3260635at2"/>
<evidence type="ECO:0000313" key="4">
    <source>
        <dbReference type="Proteomes" id="UP000309676"/>
    </source>
</evidence>
<feature type="chain" id="PRO_5039575085" evidence="2">
    <location>
        <begin position="28"/>
        <end position="300"/>
    </location>
</feature>
<keyword evidence="2" id="KW-0732">Signal</keyword>
<dbReference type="AlphaFoldDB" id="A0A5R9G6U0"/>
<evidence type="ECO:0000313" key="3">
    <source>
        <dbReference type="EMBL" id="TLS48694.1"/>
    </source>
</evidence>
<accession>A0A5R9G6U0</accession>
<keyword evidence="1" id="KW-1133">Transmembrane helix</keyword>
<dbReference type="RefSeq" id="WP_138197862.1">
    <property type="nucleotide sequence ID" value="NZ_VCIW01000030.1"/>
</dbReference>